<dbReference type="STRING" id="1921764.BSR28_07440"/>
<organism evidence="1 2">
    <name type="scientific">Boudabousia liubingyangii</name>
    <dbReference type="NCBI Taxonomy" id="1921764"/>
    <lineage>
        <taxon>Bacteria</taxon>
        <taxon>Bacillati</taxon>
        <taxon>Actinomycetota</taxon>
        <taxon>Actinomycetes</taxon>
        <taxon>Actinomycetales</taxon>
        <taxon>Actinomycetaceae</taxon>
        <taxon>Boudabousia</taxon>
    </lineage>
</organism>
<keyword evidence="2" id="KW-1185">Reference proteome</keyword>
<name>A0A1Q5PJT9_9ACTO</name>
<protein>
    <recommendedName>
        <fullName evidence="3">Peptidase C39-like domain-containing protein</fullName>
    </recommendedName>
</protein>
<evidence type="ECO:0000313" key="2">
    <source>
        <dbReference type="Proteomes" id="UP000186785"/>
    </source>
</evidence>
<evidence type="ECO:0008006" key="3">
    <source>
        <dbReference type="Google" id="ProtNLM"/>
    </source>
</evidence>
<gene>
    <name evidence="1" type="ORF">BSR29_08145</name>
</gene>
<evidence type="ECO:0000313" key="1">
    <source>
        <dbReference type="EMBL" id="OKL46207.1"/>
    </source>
</evidence>
<dbReference type="OrthoDB" id="1698464at2"/>
<dbReference type="RefSeq" id="WP_073709802.1">
    <property type="nucleotide sequence ID" value="NZ_MQSV01000006.1"/>
</dbReference>
<comment type="caution">
    <text evidence="1">The sequence shown here is derived from an EMBL/GenBank/DDBJ whole genome shotgun (WGS) entry which is preliminary data.</text>
</comment>
<reference evidence="1 2" key="1">
    <citation type="submission" date="2016-11" db="EMBL/GenBank/DDBJ databases">
        <title>Actinomyces gypaetusis sp. nov. isolated from the vulture Gypaetus barbatus in Qinghai Tibet Plateau China.</title>
        <authorList>
            <person name="Meng X."/>
        </authorList>
    </citation>
    <scope>NUCLEOTIDE SEQUENCE [LARGE SCALE GENOMIC DNA]</scope>
    <source>
        <strain evidence="1 2">VUL4_2</strain>
    </source>
</reference>
<dbReference type="EMBL" id="MQSV01000006">
    <property type="protein sequence ID" value="OKL46207.1"/>
    <property type="molecule type" value="Genomic_DNA"/>
</dbReference>
<proteinExistence type="predicted"/>
<sequence length="190" mass="21534">MFLLGDGDYGFLSPHQLPKGRYIARTIDDASSVAWMTTSEVSDLAKNHCAAVAATNIALYHAHQGAKQLLVNDDRVATFQALHRIVNNGPVAMLVPKVRIFYRQRGVPMHSQTSRNLKALKFGVRNNLIQAALLVDGLFNWHWVLVVGYRQYQDGRLFLQLVNGWEQTTEKYYEVGAGSFWMSSTTYWLE</sequence>
<dbReference type="AlphaFoldDB" id="A0A1Q5PJT9"/>
<dbReference type="Proteomes" id="UP000186785">
    <property type="component" value="Unassembled WGS sequence"/>
</dbReference>
<accession>A0A1Q5PJT9</accession>